<reference evidence="1" key="1">
    <citation type="submission" date="2018-05" db="EMBL/GenBank/DDBJ databases">
        <authorList>
            <person name="Lanie J.A."/>
            <person name="Ng W.-L."/>
            <person name="Kazmierczak K.M."/>
            <person name="Andrzejewski T.M."/>
            <person name="Davidsen T.M."/>
            <person name="Wayne K.J."/>
            <person name="Tettelin H."/>
            <person name="Glass J.I."/>
            <person name="Rusch D."/>
            <person name="Podicherti R."/>
            <person name="Tsui H.-C.T."/>
            <person name="Winkler M.E."/>
        </authorList>
    </citation>
    <scope>NUCLEOTIDE SEQUENCE</scope>
</reference>
<organism evidence="1">
    <name type="scientific">marine metagenome</name>
    <dbReference type="NCBI Taxonomy" id="408172"/>
    <lineage>
        <taxon>unclassified sequences</taxon>
        <taxon>metagenomes</taxon>
        <taxon>ecological metagenomes</taxon>
    </lineage>
</organism>
<proteinExistence type="predicted"/>
<gene>
    <name evidence="1" type="ORF">METZ01_LOCUS210612</name>
</gene>
<protein>
    <submittedName>
        <fullName evidence="1">Uncharacterized protein</fullName>
    </submittedName>
</protein>
<evidence type="ECO:0000313" key="1">
    <source>
        <dbReference type="EMBL" id="SVB57758.1"/>
    </source>
</evidence>
<dbReference type="EMBL" id="UINC01047899">
    <property type="protein sequence ID" value="SVB57758.1"/>
    <property type="molecule type" value="Genomic_DNA"/>
</dbReference>
<accession>A0A382F413</accession>
<sequence>MTTKNNHLHLDQLPVHLLLGPASMHLKVQAYHQRADQGTNDKFLRTLPKLLYYAHCSQAAWLQRPQKPDPKRNSHSQN</sequence>
<name>A0A382F413_9ZZZZ</name>
<dbReference type="AlphaFoldDB" id="A0A382F413"/>